<organism evidence="2 3">
    <name type="scientific">Shimia isoporae</name>
    <dbReference type="NCBI Taxonomy" id="647720"/>
    <lineage>
        <taxon>Bacteria</taxon>
        <taxon>Pseudomonadati</taxon>
        <taxon>Pseudomonadota</taxon>
        <taxon>Alphaproteobacteria</taxon>
        <taxon>Rhodobacterales</taxon>
        <taxon>Roseobacteraceae</taxon>
    </lineage>
</organism>
<comment type="caution">
    <text evidence="2">The sequence shown here is derived from an EMBL/GenBank/DDBJ whole genome shotgun (WGS) entry which is preliminary data.</text>
</comment>
<accession>A0A4V6NFJ2</accession>
<feature type="region of interest" description="Disordered" evidence="1">
    <location>
        <begin position="1"/>
        <end position="22"/>
    </location>
</feature>
<dbReference type="Proteomes" id="UP000295673">
    <property type="component" value="Unassembled WGS sequence"/>
</dbReference>
<sequence length="81" mass="8597">MALWGKAPATGRQGLDFRNHRDEPKGYFADVPKEIARNLALLTLLAGLGISYLNTETSTRTQALAAPSQVSTAPVTLASAN</sequence>
<gene>
    <name evidence="2" type="ORF">BXY66_4066</name>
</gene>
<keyword evidence="3" id="KW-1185">Reference proteome</keyword>
<dbReference type="AlphaFoldDB" id="A0A4V6NFJ2"/>
<dbReference type="EMBL" id="SMGR01000006">
    <property type="protein sequence ID" value="TCK99001.1"/>
    <property type="molecule type" value="Genomic_DNA"/>
</dbReference>
<evidence type="ECO:0000313" key="2">
    <source>
        <dbReference type="EMBL" id="TCK99001.1"/>
    </source>
</evidence>
<dbReference type="OrthoDB" id="9945786at2"/>
<reference evidence="2 3" key="1">
    <citation type="submission" date="2019-03" db="EMBL/GenBank/DDBJ databases">
        <title>Genomic Encyclopedia of Archaeal and Bacterial Type Strains, Phase II (KMG-II): from individual species to whole genera.</title>
        <authorList>
            <person name="Goeker M."/>
        </authorList>
    </citation>
    <scope>NUCLEOTIDE SEQUENCE [LARGE SCALE GENOMIC DNA]</scope>
    <source>
        <strain evidence="2 3">DSM 26433</strain>
    </source>
</reference>
<dbReference type="RefSeq" id="WP_132862169.1">
    <property type="nucleotide sequence ID" value="NZ_SMGR01000006.1"/>
</dbReference>
<protein>
    <submittedName>
        <fullName evidence="2">Uncharacterized protein</fullName>
    </submittedName>
</protein>
<evidence type="ECO:0000313" key="3">
    <source>
        <dbReference type="Proteomes" id="UP000295673"/>
    </source>
</evidence>
<evidence type="ECO:0000256" key="1">
    <source>
        <dbReference type="SAM" id="MobiDB-lite"/>
    </source>
</evidence>
<name>A0A4V6NFJ2_9RHOB</name>
<proteinExistence type="predicted"/>